<dbReference type="GO" id="GO:0005634">
    <property type="term" value="C:nucleus"/>
    <property type="evidence" value="ECO:0007669"/>
    <property type="project" value="TreeGrafter"/>
</dbReference>
<keyword evidence="3" id="KW-1185">Reference proteome</keyword>
<name>A0AAD4SKE4_9MAGN</name>
<dbReference type="Proteomes" id="UP001202328">
    <property type="component" value="Unassembled WGS sequence"/>
</dbReference>
<dbReference type="InterPro" id="IPR027073">
    <property type="entry name" value="5_3_exoribonuclease"/>
</dbReference>
<dbReference type="Pfam" id="PF17846">
    <property type="entry name" value="XRN_M"/>
    <property type="match status" value="1"/>
</dbReference>
<feature type="domain" description="Xrn1 helical" evidence="1">
    <location>
        <begin position="51"/>
        <end position="81"/>
    </location>
</feature>
<dbReference type="PANTHER" id="PTHR12341:SF41">
    <property type="entry name" value="5'-3' EXORIBONUCLEASE 2"/>
    <property type="match status" value="1"/>
</dbReference>
<dbReference type="AlphaFoldDB" id="A0AAD4SKE4"/>
<protein>
    <recommendedName>
        <fullName evidence="1">Xrn1 helical domain-containing protein</fullName>
    </recommendedName>
</protein>
<dbReference type="PANTHER" id="PTHR12341">
    <property type="entry name" value="5'-&gt;3' EXORIBONUCLEASE"/>
    <property type="match status" value="1"/>
</dbReference>
<dbReference type="InterPro" id="IPR041412">
    <property type="entry name" value="Xrn1_helical"/>
</dbReference>
<comment type="caution">
    <text evidence="2">The sequence shown here is derived from an EMBL/GenBank/DDBJ whole genome shotgun (WGS) entry which is preliminary data.</text>
</comment>
<proteinExistence type="predicted"/>
<evidence type="ECO:0000313" key="2">
    <source>
        <dbReference type="EMBL" id="KAI3910095.1"/>
    </source>
</evidence>
<organism evidence="2 3">
    <name type="scientific">Papaver atlanticum</name>
    <dbReference type="NCBI Taxonomy" id="357466"/>
    <lineage>
        <taxon>Eukaryota</taxon>
        <taxon>Viridiplantae</taxon>
        <taxon>Streptophyta</taxon>
        <taxon>Embryophyta</taxon>
        <taxon>Tracheophyta</taxon>
        <taxon>Spermatophyta</taxon>
        <taxon>Magnoliopsida</taxon>
        <taxon>Ranunculales</taxon>
        <taxon>Papaveraceae</taxon>
        <taxon>Papaveroideae</taxon>
        <taxon>Papaver</taxon>
    </lineage>
</organism>
<gene>
    <name evidence="2" type="ORF">MKW98_014480</name>
</gene>
<evidence type="ECO:0000259" key="1">
    <source>
        <dbReference type="Pfam" id="PF17846"/>
    </source>
</evidence>
<dbReference type="GO" id="GO:0000956">
    <property type="term" value="P:nuclear-transcribed mRNA catabolic process"/>
    <property type="evidence" value="ECO:0007669"/>
    <property type="project" value="TreeGrafter"/>
</dbReference>
<evidence type="ECO:0000313" key="3">
    <source>
        <dbReference type="Proteomes" id="UP001202328"/>
    </source>
</evidence>
<dbReference type="GO" id="GO:0004534">
    <property type="term" value="F:5'-3' RNA exonuclease activity"/>
    <property type="evidence" value="ECO:0007669"/>
    <property type="project" value="TreeGrafter"/>
</dbReference>
<dbReference type="GO" id="GO:0003723">
    <property type="term" value="F:RNA binding"/>
    <property type="evidence" value="ECO:0007669"/>
    <property type="project" value="TreeGrafter"/>
</dbReference>
<sequence length="87" mass="10203">MISGGDQLRLSYLMLMDTSVTAKKPYQFVNICTLQEYLDYEMKIPNPPFEIDLERLVDDFIFICFFVGNDFLPHMPTLEIERVPSTF</sequence>
<reference evidence="2" key="1">
    <citation type="submission" date="2022-04" db="EMBL/GenBank/DDBJ databases">
        <title>A functionally conserved STORR gene fusion in Papaver species that diverged 16.8 million years ago.</title>
        <authorList>
            <person name="Catania T."/>
        </authorList>
    </citation>
    <scope>NUCLEOTIDE SEQUENCE</scope>
    <source>
        <strain evidence="2">S-188037</strain>
    </source>
</reference>
<accession>A0AAD4SKE4</accession>
<dbReference type="EMBL" id="JAJJMB010010276">
    <property type="protein sequence ID" value="KAI3910095.1"/>
    <property type="molecule type" value="Genomic_DNA"/>
</dbReference>